<dbReference type="PANTHER" id="PTHR37984">
    <property type="entry name" value="PROTEIN CBG26694"/>
    <property type="match status" value="1"/>
</dbReference>
<reference evidence="3" key="3">
    <citation type="submission" date="2020-05" db="UniProtKB">
        <authorList>
            <consortium name="EnsemblMetazoa"/>
        </authorList>
    </citation>
    <scope>IDENTIFICATION</scope>
    <source>
        <strain evidence="3">Jacobina</strain>
    </source>
</reference>
<evidence type="ECO:0000313" key="2">
    <source>
        <dbReference type="EMBL" id="MBC1175928.1"/>
    </source>
</evidence>
<proteinExistence type="predicted"/>
<evidence type="ECO:0000259" key="1">
    <source>
        <dbReference type="PROSITE" id="PS50994"/>
    </source>
</evidence>
<dbReference type="InterPro" id="IPR012337">
    <property type="entry name" value="RNaseH-like_sf"/>
</dbReference>
<accession>A0A1B0CDY7</accession>
<dbReference type="SUPFAM" id="SSF53098">
    <property type="entry name" value="Ribonuclease H-like"/>
    <property type="match status" value="1"/>
</dbReference>
<keyword evidence="4" id="KW-1185">Reference proteome</keyword>
<dbReference type="GO" id="GO:0003676">
    <property type="term" value="F:nucleic acid binding"/>
    <property type="evidence" value="ECO:0007669"/>
    <property type="project" value="InterPro"/>
</dbReference>
<dbReference type="InterPro" id="IPR001584">
    <property type="entry name" value="Integrase_cat-core"/>
</dbReference>
<feature type="domain" description="Integrase catalytic" evidence="1">
    <location>
        <begin position="1"/>
        <end position="67"/>
    </location>
</feature>
<dbReference type="EnsemblMetazoa" id="LLOJ002557-RA">
    <property type="protein sequence ID" value="LLOJ002557-PA"/>
    <property type="gene ID" value="LLOJ002557"/>
</dbReference>
<dbReference type="AlphaFoldDB" id="A0A1B0CDY7"/>
<dbReference type="Gene3D" id="3.30.420.10">
    <property type="entry name" value="Ribonuclease H-like superfamily/Ribonuclease H"/>
    <property type="match status" value="1"/>
</dbReference>
<organism evidence="3 4">
    <name type="scientific">Lutzomyia longipalpis</name>
    <name type="common">Sand fly</name>
    <dbReference type="NCBI Taxonomy" id="7200"/>
    <lineage>
        <taxon>Eukaryota</taxon>
        <taxon>Metazoa</taxon>
        <taxon>Ecdysozoa</taxon>
        <taxon>Arthropoda</taxon>
        <taxon>Hexapoda</taxon>
        <taxon>Insecta</taxon>
        <taxon>Pterygota</taxon>
        <taxon>Neoptera</taxon>
        <taxon>Endopterygota</taxon>
        <taxon>Diptera</taxon>
        <taxon>Nematocera</taxon>
        <taxon>Psychodoidea</taxon>
        <taxon>Psychodidae</taxon>
        <taxon>Lutzomyia</taxon>
        <taxon>Lutzomyia</taxon>
    </lineage>
</organism>
<dbReference type="VEuPathDB" id="VectorBase:LLOJ002557"/>
<reference evidence="4" key="1">
    <citation type="submission" date="2012-05" db="EMBL/GenBank/DDBJ databases">
        <title>Whole Genome Assembly of Lutzomyia longipalpis.</title>
        <authorList>
            <person name="Richards S."/>
            <person name="Qu C."/>
            <person name="Dillon R."/>
            <person name="Worley K."/>
            <person name="Scherer S."/>
            <person name="Batterton M."/>
            <person name="Taylor A."/>
            <person name="Hawes A."/>
            <person name="Hernandez B."/>
            <person name="Kovar C."/>
            <person name="Mandapat C."/>
            <person name="Pham C."/>
            <person name="Qu C."/>
            <person name="Jing C."/>
            <person name="Bess C."/>
            <person name="Bandaranaike D."/>
            <person name="Ngo D."/>
            <person name="Ongeri F."/>
            <person name="Arias F."/>
            <person name="Lara F."/>
            <person name="Weissenberger G."/>
            <person name="Kamau G."/>
            <person name="Han H."/>
            <person name="Shen H."/>
            <person name="Dinh H."/>
            <person name="Khalil I."/>
            <person name="Jones J."/>
            <person name="Shafer J."/>
            <person name="Jayaseelan J."/>
            <person name="Quiroz J."/>
            <person name="Blankenburg K."/>
            <person name="Nguyen L."/>
            <person name="Jackson L."/>
            <person name="Francisco L."/>
            <person name="Tang L.-Y."/>
            <person name="Pu L.-L."/>
            <person name="Perales L."/>
            <person name="Lorensuhewa L."/>
            <person name="Munidasa M."/>
            <person name="Coyle M."/>
            <person name="Taylor M."/>
            <person name="Puazo M."/>
            <person name="Firestine M."/>
            <person name="Scheel M."/>
            <person name="Javaid M."/>
            <person name="Wang M."/>
            <person name="Li M."/>
            <person name="Tabassum N."/>
            <person name="Saada N."/>
            <person name="Osuji N."/>
            <person name="Aqrawi P."/>
            <person name="Fu Q."/>
            <person name="Thornton R."/>
            <person name="Raj R."/>
            <person name="Goodspeed R."/>
            <person name="Mata R."/>
            <person name="Najjar R."/>
            <person name="Gubbala S."/>
            <person name="Lee S."/>
            <person name="Denson S."/>
            <person name="Patil S."/>
            <person name="Macmil S."/>
            <person name="Qi S."/>
            <person name="Matskevitch T."/>
            <person name="Palculict T."/>
            <person name="Mathew T."/>
            <person name="Vee V."/>
            <person name="Velamala V."/>
            <person name="Korchina V."/>
            <person name="Cai W."/>
            <person name="Liu W."/>
            <person name="Dai W."/>
            <person name="Zou X."/>
            <person name="Zhu Y."/>
            <person name="Zhang Y."/>
            <person name="Wu Y.-Q."/>
            <person name="Xin Y."/>
            <person name="Nazarath L."/>
            <person name="Kovar C."/>
            <person name="Han Y."/>
            <person name="Muzny D."/>
            <person name="Gibbs R."/>
        </authorList>
    </citation>
    <scope>NUCLEOTIDE SEQUENCE [LARGE SCALE GENOMIC DNA]</scope>
    <source>
        <strain evidence="4">Jacobina</strain>
    </source>
</reference>
<name>A0A1B0CDY7_LUTLO</name>
<dbReference type="EMBL" id="GITU01007225">
    <property type="protein sequence ID" value="MBC1175928.1"/>
    <property type="molecule type" value="Transcribed_RNA"/>
</dbReference>
<reference evidence="2" key="2">
    <citation type="journal article" date="2020" name="BMC">
        <title>Leishmania infection induces a limited differential gene expression in the sand fly midgut.</title>
        <authorList>
            <person name="Coutinho-Abreu I.V."/>
            <person name="Serafim T.D."/>
            <person name="Meneses C."/>
            <person name="Kamhawi S."/>
            <person name="Oliveira F."/>
            <person name="Valenzuela J.G."/>
        </authorList>
    </citation>
    <scope>NUCLEOTIDE SEQUENCE</scope>
    <source>
        <strain evidence="2">Jacobina</strain>
        <tissue evidence="2">Midgut</tissue>
    </source>
</reference>
<protein>
    <submittedName>
        <fullName evidence="2">Putative pro-pol polyprotein</fullName>
    </submittedName>
</protein>
<dbReference type="PANTHER" id="PTHR37984:SF5">
    <property type="entry name" value="PROTEIN NYNRIN-LIKE"/>
    <property type="match status" value="1"/>
</dbReference>
<dbReference type="Proteomes" id="UP000092461">
    <property type="component" value="Unassembled WGS sequence"/>
</dbReference>
<evidence type="ECO:0000313" key="4">
    <source>
        <dbReference type="Proteomes" id="UP000092461"/>
    </source>
</evidence>
<dbReference type="PROSITE" id="PS50994">
    <property type="entry name" value="INTEGRASE"/>
    <property type="match status" value="1"/>
</dbReference>
<dbReference type="GO" id="GO:0015074">
    <property type="term" value="P:DNA integration"/>
    <property type="evidence" value="ECO:0007669"/>
    <property type="project" value="InterPro"/>
</dbReference>
<sequence length="215" mass="24635">MVATGTPRANGLAERCFRIVGEALRSMSENESGSDWLKNLPVVQWNINSSRNRTTGHSPQELLLGFRPRNALGNVLANAIMDDIPREDINLAEIRDSAKERIHQIETRRVENHNETHKAPHKYEVGDLVLLRWEAPPTGSSRKMLPRYRGPYVVNQNLKNDRYEVTDTPTTQITSRPFKAIYPADRMKPFCSRFDIEQLLFGECQENTDDDDEKS</sequence>
<dbReference type="InterPro" id="IPR050951">
    <property type="entry name" value="Retrovirus_Pol_polyprotein"/>
</dbReference>
<dbReference type="InterPro" id="IPR036397">
    <property type="entry name" value="RNaseH_sf"/>
</dbReference>
<evidence type="ECO:0000313" key="3">
    <source>
        <dbReference type="EnsemblMetazoa" id="LLOJ002557-PA"/>
    </source>
</evidence>
<dbReference type="EMBL" id="AJWK01008409">
    <property type="status" value="NOT_ANNOTATED_CDS"/>
    <property type="molecule type" value="Genomic_DNA"/>
</dbReference>